<gene>
    <name evidence="11" type="ORF">ACFFHU_05295</name>
</gene>
<evidence type="ECO:0000256" key="1">
    <source>
        <dbReference type="ARBA" id="ARBA00001974"/>
    </source>
</evidence>
<dbReference type="InterPro" id="IPR005288">
    <property type="entry name" value="NadB"/>
</dbReference>
<evidence type="ECO:0000256" key="5">
    <source>
        <dbReference type="ARBA" id="ARBA00023002"/>
    </source>
</evidence>
<sequence length="555" mass="56889">MTAATDAPSELRTDVLVLGGGPAGTWAAVTAAAAGAAVVLADKGYCGTSGAAASGGNNLWHVPPGPERARAVARRAVAAGQLTDPGVSLRVLDETWRRVEQLADWGYPFPVDEHGVQRRSSLQGPEYLRRMRRKVLRSGVRVLDHHPALELLVTPDGAVAGAAGIARQDGGAPWRVRAGAVVLATGGCAFLSGAFGLNVDTGDGHLMAAEVGAVLSGMEFSCAYALSPAFGNHTKGLMMQFATYYGEDGRVIPADGLTGRVELARRAAAGETIHAILDKAPEQLRPLARRAQPNYFLPLDKAGIDPFTQPYPLRFVLEGTVRGTGGLRLTGGDCATGTRGLYAAGDVASREPVTGAISGGGSYNAAWAISSGAWAGVAAASYGRRHPAPRHVLPAGTAGLAPAGTAGRHVGAPTGAVGRAGLGPAGTAARDGLAAAGTAVGEVVAAVRAEVTPLSRNFFRTGAGLVDSLSRLDDIWSTAVAGIGGTGREALRARQAAAMTAHARWMYRSALARVESRGMHRRDDAPGSDPALAHRILCGGLDEVWTAADRTAVAA</sequence>
<dbReference type="InterPro" id="IPR036188">
    <property type="entry name" value="FAD/NAD-bd_sf"/>
</dbReference>
<evidence type="ECO:0000313" key="12">
    <source>
        <dbReference type="Proteomes" id="UP001589894"/>
    </source>
</evidence>
<dbReference type="PANTHER" id="PTHR42716:SF2">
    <property type="entry name" value="L-ASPARTATE OXIDASE, CHLOROPLASTIC"/>
    <property type="match status" value="1"/>
</dbReference>
<comment type="catalytic activity">
    <reaction evidence="8">
        <text>L-aspartate + O2 = iminosuccinate + H2O2</text>
        <dbReference type="Rhea" id="RHEA:25876"/>
        <dbReference type="ChEBI" id="CHEBI:15379"/>
        <dbReference type="ChEBI" id="CHEBI:16240"/>
        <dbReference type="ChEBI" id="CHEBI:29991"/>
        <dbReference type="ChEBI" id="CHEBI:77875"/>
        <dbReference type="EC" id="1.4.3.16"/>
    </reaction>
    <physiologicalReaction direction="left-to-right" evidence="8">
        <dbReference type="Rhea" id="RHEA:25877"/>
    </physiologicalReaction>
</comment>
<name>A0ABV6NU39_9ACTN</name>
<evidence type="ECO:0000259" key="9">
    <source>
        <dbReference type="Pfam" id="PF00890"/>
    </source>
</evidence>
<comment type="caution">
    <text evidence="11">The sequence shown here is derived from an EMBL/GenBank/DDBJ whole genome shotgun (WGS) entry which is preliminary data.</text>
</comment>
<feature type="domain" description="Fumarate reductase/succinate dehydrogenase flavoprotein-like C-terminal" evidence="10">
    <location>
        <begin position="459"/>
        <end position="528"/>
    </location>
</feature>
<dbReference type="Pfam" id="PF00890">
    <property type="entry name" value="FAD_binding_2"/>
    <property type="match status" value="1"/>
</dbReference>
<dbReference type="RefSeq" id="WP_377336296.1">
    <property type="nucleotide sequence ID" value="NZ_JBHLUE010000004.1"/>
</dbReference>
<comment type="cofactor">
    <cofactor evidence="1">
        <name>FAD</name>
        <dbReference type="ChEBI" id="CHEBI:57692"/>
    </cofactor>
</comment>
<dbReference type="InterPro" id="IPR037099">
    <property type="entry name" value="Fum_R/Succ_DH_flav-like_C_sf"/>
</dbReference>
<evidence type="ECO:0000256" key="8">
    <source>
        <dbReference type="ARBA" id="ARBA00048305"/>
    </source>
</evidence>
<dbReference type="EMBL" id="JBHLUE010000004">
    <property type="protein sequence ID" value="MFC0563583.1"/>
    <property type="molecule type" value="Genomic_DNA"/>
</dbReference>
<organism evidence="11 12">
    <name type="scientific">Plantactinospora siamensis</name>
    <dbReference type="NCBI Taxonomy" id="555372"/>
    <lineage>
        <taxon>Bacteria</taxon>
        <taxon>Bacillati</taxon>
        <taxon>Actinomycetota</taxon>
        <taxon>Actinomycetes</taxon>
        <taxon>Micromonosporales</taxon>
        <taxon>Micromonosporaceae</taxon>
        <taxon>Plantactinospora</taxon>
    </lineage>
</organism>
<dbReference type="Proteomes" id="UP001589894">
    <property type="component" value="Unassembled WGS sequence"/>
</dbReference>
<evidence type="ECO:0000259" key="10">
    <source>
        <dbReference type="Pfam" id="PF02910"/>
    </source>
</evidence>
<protein>
    <recommendedName>
        <fullName evidence="2">L-aspartate oxidase</fullName>
    </recommendedName>
    <alternativeName>
        <fullName evidence="7">Quinolinate synthase B</fullName>
    </alternativeName>
</protein>
<dbReference type="Pfam" id="PF02910">
    <property type="entry name" value="Succ_DH_flav_C"/>
    <property type="match status" value="1"/>
</dbReference>
<keyword evidence="5" id="KW-0560">Oxidoreductase</keyword>
<dbReference type="SUPFAM" id="SSF46977">
    <property type="entry name" value="Succinate dehydrogenase/fumarate reductase flavoprotein C-terminal domain"/>
    <property type="match status" value="1"/>
</dbReference>
<dbReference type="PRINTS" id="PR00368">
    <property type="entry name" value="FADPNR"/>
</dbReference>
<dbReference type="InterPro" id="IPR003953">
    <property type="entry name" value="FAD-dep_OxRdtase_2_FAD-bd"/>
</dbReference>
<keyword evidence="4" id="KW-0274">FAD</keyword>
<dbReference type="SUPFAM" id="SSF51905">
    <property type="entry name" value="FAD/NAD(P)-binding domain"/>
    <property type="match status" value="1"/>
</dbReference>
<evidence type="ECO:0000256" key="3">
    <source>
        <dbReference type="ARBA" id="ARBA00022630"/>
    </source>
</evidence>
<evidence type="ECO:0000256" key="2">
    <source>
        <dbReference type="ARBA" id="ARBA00021901"/>
    </source>
</evidence>
<evidence type="ECO:0000256" key="4">
    <source>
        <dbReference type="ARBA" id="ARBA00022827"/>
    </source>
</evidence>
<evidence type="ECO:0000313" key="11">
    <source>
        <dbReference type="EMBL" id="MFC0563583.1"/>
    </source>
</evidence>
<keyword evidence="3" id="KW-0285">Flavoprotein</keyword>
<dbReference type="PRINTS" id="PR00411">
    <property type="entry name" value="PNDRDTASEI"/>
</dbReference>
<reference evidence="11 12" key="1">
    <citation type="submission" date="2024-09" db="EMBL/GenBank/DDBJ databases">
        <authorList>
            <person name="Sun Q."/>
            <person name="Mori K."/>
        </authorList>
    </citation>
    <scope>NUCLEOTIDE SEQUENCE [LARGE SCALE GENOMIC DNA]</scope>
    <source>
        <strain evidence="11 12">TBRC 2205</strain>
    </source>
</reference>
<dbReference type="InterPro" id="IPR015939">
    <property type="entry name" value="Fum_Rdtase/Succ_DH_flav-like_C"/>
</dbReference>
<feature type="domain" description="FAD-dependent oxidoreductase 2 FAD-binding" evidence="9">
    <location>
        <begin position="14"/>
        <end position="220"/>
    </location>
</feature>
<evidence type="ECO:0000256" key="6">
    <source>
        <dbReference type="ARBA" id="ARBA00029426"/>
    </source>
</evidence>
<proteinExistence type="predicted"/>
<accession>A0ABV6NU39</accession>
<comment type="function">
    <text evidence="6">Catalyzes the oxidation of L-aspartate to iminoaspartate, the first step in the de novo biosynthesis of NAD(+).</text>
</comment>
<dbReference type="Gene3D" id="1.20.58.100">
    <property type="entry name" value="Fumarate reductase/succinate dehydrogenase flavoprotein-like, C-terminal domain"/>
    <property type="match status" value="1"/>
</dbReference>
<keyword evidence="12" id="KW-1185">Reference proteome</keyword>
<dbReference type="Gene3D" id="3.50.50.60">
    <property type="entry name" value="FAD/NAD(P)-binding domain"/>
    <property type="match status" value="1"/>
</dbReference>
<dbReference type="PANTHER" id="PTHR42716">
    <property type="entry name" value="L-ASPARTATE OXIDASE"/>
    <property type="match status" value="1"/>
</dbReference>
<evidence type="ECO:0000256" key="7">
    <source>
        <dbReference type="ARBA" id="ARBA00030386"/>
    </source>
</evidence>